<dbReference type="eggNOG" id="COG0604">
    <property type="taxonomic scope" value="Bacteria"/>
</dbReference>
<dbReference type="Gene3D" id="3.90.180.10">
    <property type="entry name" value="Medium-chain alcohol dehydrogenases, catalytic domain"/>
    <property type="match status" value="1"/>
</dbReference>
<dbReference type="InterPro" id="IPR013154">
    <property type="entry name" value="ADH-like_N"/>
</dbReference>
<organism evidence="3 4">
    <name type="scientific">Corynebacterium terpenotabidum Y-11</name>
    <dbReference type="NCBI Taxonomy" id="1200352"/>
    <lineage>
        <taxon>Bacteria</taxon>
        <taxon>Bacillati</taxon>
        <taxon>Actinomycetota</taxon>
        <taxon>Actinomycetes</taxon>
        <taxon>Mycobacteriales</taxon>
        <taxon>Corynebacteriaceae</taxon>
        <taxon>Corynebacterium</taxon>
    </lineage>
</organism>
<keyword evidence="1" id="KW-0560">Oxidoreductase</keyword>
<dbReference type="KEGG" id="cter:A606_00955"/>
<dbReference type="PANTHER" id="PTHR43482">
    <property type="entry name" value="PROTEIN AST1-RELATED"/>
    <property type="match status" value="1"/>
</dbReference>
<dbReference type="GO" id="GO:0016491">
    <property type="term" value="F:oxidoreductase activity"/>
    <property type="evidence" value="ECO:0007669"/>
    <property type="project" value="UniProtKB-KW"/>
</dbReference>
<keyword evidence="4" id="KW-1185">Reference proteome</keyword>
<evidence type="ECO:0000313" key="4">
    <source>
        <dbReference type="Proteomes" id="UP000014809"/>
    </source>
</evidence>
<dbReference type="AlphaFoldDB" id="S4XB61"/>
<proteinExistence type="inferred from homology"/>
<dbReference type="InterPro" id="IPR036291">
    <property type="entry name" value="NAD(P)-bd_dom_sf"/>
</dbReference>
<keyword evidence="1" id="KW-0479">Metal-binding</keyword>
<dbReference type="GO" id="GO:0008270">
    <property type="term" value="F:zinc ion binding"/>
    <property type="evidence" value="ECO:0007669"/>
    <property type="project" value="InterPro"/>
</dbReference>
<sequence>MNDLPATLPATLPAALPATMPAVAVTGAFPVTDPRCLTDVVVDVPTLRPHDLLVEVAAVSVNPIDTKMRRRAAAQVAEGREPVLGYDAAGTVVAVGASVARFSVGDAVFYAGDQLRDGTNARFHAVDERIVGHAPTSISPVDAASLPLTALTAWEALFERLGIGLDAGIASGPQNPASLLVVGGSGGVPSVMVQLARAVTGLTVIATAGREESREWMLRMGAHHVLDHHRDLAEQVASLQSAVTDGGAGVPPVRFVFTSQSSGRAGELAELMAPQSHLCLIDDPEPFELGVFKRKSIALHWESMFTKVIFGGSAGDAGDAGDAVADPASQGRILDKVADLVDAGRLVPTTGTTLVGMDAATIADAHRELEDGHVTGKIVVRV</sequence>
<keyword evidence="1" id="KW-0862">Zinc</keyword>
<dbReference type="Gene3D" id="3.40.50.720">
    <property type="entry name" value="NAD(P)-binding Rossmann-like Domain"/>
    <property type="match status" value="1"/>
</dbReference>
<dbReference type="STRING" id="1200352.A606_00955"/>
<dbReference type="InterPro" id="IPR014182">
    <property type="entry name" value="ADH_Zn_typ-1"/>
</dbReference>
<gene>
    <name evidence="3" type="ORF">A606_00955</name>
</gene>
<dbReference type="EMBL" id="CP003696">
    <property type="protein sequence ID" value="AGP29846.1"/>
    <property type="molecule type" value="Genomic_DNA"/>
</dbReference>
<dbReference type="PATRIC" id="fig|1200352.3.peg.189"/>
<dbReference type="InterPro" id="IPR020843">
    <property type="entry name" value="ER"/>
</dbReference>
<dbReference type="CDD" id="cd08252">
    <property type="entry name" value="AL_MDR"/>
    <property type="match status" value="1"/>
</dbReference>
<dbReference type="HOGENOM" id="CLU_026673_3_0_11"/>
<dbReference type="PANTHER" id="PTHR43482:SF1">
    <property type="entry name" value="PROTEIN AST1-RELATED"/>
    <property type="match status" value="1"/>
</dbReference>
<protein>
    <recommendedName>
        <fullName evidence="1">Zinc-type alcohol dehydrogenase-like protein</fullName>
    </recommendedName>
</protein>
<name>S4XB61_9CORY</name>
<comment type="similarity">
    <text evidence="1">Belongs to the zinc-containing alcohol dehydrogenase family. Quinone oxidoreductase subfamily.</text>
</comment>
<dbReference type="RefSeq" id="WP_020440211.1">
    <property type="nucleotide sequence ID" value="NC_021663.1"/>
</dbReference>
<dbReference type="InterPro" id="IPR052585">
    <property type="entry name" value="Lipid_raft_assoc_Zn_ADH"/>
</dbReference>
<dbReference type="SMART" id="SM00829">
    <property type="entry name" value="PKS_ER"/>
    <property type="match status" value="1"/>
</dbReference>
<feature type="domain" description="Enoyl reductase (ER)" evidence="2">
    <location>
        <begin position="27"/>
        <end position="380"/>
    </location>
</feature>
<reference evidence="3 4" key="1">
    <citation type="submission" date="2012-06" db="EMBL/GenBank/DDBJ databases">
        <title>Complete genome sequence of Corynebacterium terpenotabidum Y-11 (=DSM 44721).</title>
        <authorList>
            <person name="Ruckert C."/>
            <person name="Albersmeier A."/>
            <person name="Al-Dilaimi A."/>
            <person name="Szczepanowski R."/>
            <person name="Kalinowski J."/>
        </authorList>
    </citation>
    <scope>NUCLEOTIDE SEQUENCE [LARGE SCALE GENOMIC DNA]</scope>
    <source>
        <strain evidence="3 4">Y-11</strain>
    </source>
</reference>
<dbReference type="Proteomes" id="UP000014809">
    <property type="component" value="Chromosome"/>
</dbReference>
<dbReference type="Pfam" id="PF08240">
    <property type="entry name" value="ADH_N"/>
    <property type="match status" value="1"/>
</dbReference>
<dbReference type="Pfam" id="PF13602">
    <property type="entry name" value="ADH_zinc_N_2"/>
    <property type="match status" value="1"/>
</dbReference>
<dbReference type="InterPro" id="IPR011032">
    <property type="entry name" value="GroES-like_sf"/>
</dbReference>
<dbReference type="SUPFAM" id="SSF51735">
    <property type="entry name" value="NAD(P)-binding Rossmann-fold domains"/>
    <property type="match status" value="1"/>
</dbReference>
<evidence type="ECO:0000256" key="1">
    <source>
        <dbReference type="RuleBase" id="RU364000"/>
    </source>
</evidence>
<evidence type="ECO:0000259" key="2">
    <source>
        <dbReference type="SMART" id="SM00829"/>
    </source>
</evidence>
<evidence type="ECO:0000313" key="3">
    <source>
        <dbReference type="EMBL" id="AGP29846.1"/>
    </source>
</evidence>
<accession>S4XB61</accession>
<dbReference type="SUPFAM" id="SSF50129">
    <property type="entry name" value="GroES-like"/>
    <property type="match status" value="1"/>
</dbReference>
<dbReference type="NCBIfam" id="TIGR02817">
    <property type="entry name" value="adh_fam_1"/>
    <property type="match status" value="1"/>
</dbReference>